<dbReference type="EMBL" id="KZ819635">
    <property type="protein sequence ID" value="PWN91727.1"/>
    <property type="molecule type" value="Genomic_DNA"/>
</dbReference>
<evidence type="ECO:0000256" key="1">
    <source>
        <dbReference type="SAM" id="MobiDB-lite"/>
    </source>
</evidence>
<proteinExistence type="predicted"/>
<evidence type="ECO:0000313" key="5">
    <source>
        <dbReference type="Proteomes" id="UP000245768"/>
    </source>
</evidence>
<dbReference type="Proteomes" id="UP000245768">
    <property type="component" value="Unassembled WGS sequence"/>
</dbReference>
<feature type="transmembrane region" description="Helical" evidence="2">
    <location>
        <begin position="65"/>
        <end position="85"/>
    </location>
</feature>
<accession>A0A316YQR8</accession>
<feature type="transmembrane region" description="Helical" evidence="2">
    <location>
        <begin position="21"/>
        <end position="45"/>
    </location>
</feature>
<dbReference type="Pfam" id="PF07950">
    <property type="entry name" value="MCP1_TM"/>
    <property type="match status" value="1"/>
</dbReference>
<keyword evidence="2" id="KW-1133">Transmembrane helix</keyword>
<reference evidence="4" key="1">
    <citation type="journal article" date="2018" name="Mol. Biol. Evol.">
        <title>Broad Genomic Sampling Reveals a Smut Pathogenic Ancestry of the Fungal Clade Ustilaginomycotina.</title>
        <authorList>
            <person name="Kijpornyongpan T."/>
            <person name="Mondo S.J."/>
            <person name="Barry K."/>
            <person name="Sandor L."/>
            <person name="Lee J."/>
            <person name="Lipzen A."/>
            <person name="Pangilinan J."/>
            <person name="LaButti K."/>
            <person name="Hainaut M."/>
            <person name="Henrissat B."/>
            <person name="Grigoriev I.V."/>
            <person name="Spatafora J.W."/>
            <person name="Aime M.C."/>
        </authorList>
    </citation>
    <scope>NUCLEOTIDE SEQUENCE [LARGE SCALE GENOMIC DNA]</scope>
    <source>
        <strain evidence="4">MCA 4198</strain>
    </source>
</reference>
<evidence type="ECO:0000256" key="2">
    <source>
        <dbReference type="SAM" id="Phobius"/>
    </source>
</evidence>
<dbReference type="RefSeq" id="XP_025378925.1">
    <property type="nucleotide sequence ID" value="XM_025521118.1"/>
</dbReference>
<feature type="domain" description="Mitochondrial adapter protein MCP1 transmembrane" evidence="3">
    <location>
        <begin position="156"/>
        <end position="246"/>
    </location>
</feature>
<dbReference type="GeneID" id="37043034"/>
<sequence>MASSSSWPFSRARTISTLTTVQHGSAIAFGSFLIVHLAAPAVAVVAPSGEAVELATKTMILGRVFYQNAVTELTIVWGALGLHLASSFAKRVMLALPLHKRRPSSSKGDETIQGYSIPEHGPTDASAHPPPPQKRRRKPLSFPSIHTLTGFILAPAVALHAALNRLVPSRSSAPISDLSPSELDYSYVVHGFQHDSNASWRAITYGLYAALLAAGALHVAGGSDKIAKRLQSRRGRRVGNSGNSHSSGSSSTIEVGDSKSSPRAAAKSIDVARKAQRKKTATGAVALLGAGWLGWGIRRMNRESEGLISSWSAKRFDACYAAIWPYSATR</sequence>
<dbReference type="PANTHER" id="PTHR38409">
    <property type="entry name" value="MDM10-COMPLEMENTING PROTEIN 1"/>
    <property type="match status" value="1"/>
</dbReference>
<dbReference type="OrthoDB" id="10259513at2759"/>
<dbReference type="InterPro" id="IPR012472">
    <property type="entry name" value="MCP1_TM"/>
</dbReference>
<evidence type="ECO:0000259" key="3">
    <source>
        <dbReference type="Pfam" id="PF07950"/>
    </source>
</evidence>
<evidence type="ECO:0000313" key="4">
    <source>
        <dbReference type="EMBL" id="PWN91727.1"/>
    </source>
</evidence>
<feature type="transmembrane region" description="Helical" evidence="2">
    <location>
        <begin position="205"/>
        <end position="227"/>
    </location>
</feature>
<feature type="compositionally biased region" description="Low complexity" evidence="1">
    <location>
        <begin position="238"/>
        <end position="251"/>
    </location>
</feature>
<dbReference type="PANTHER" id="PTHR38409:SF1">
    <property type="entry name" value="MITOCHONDRIAL ADAPTER PROTEIN MCP1"/>
    <property type="match status" value="1"/>
</dbReference>
<dbReference type="InterPro" id="IPR039960">
    <property type="entry name" value="MCP1"/>
</dbReference>
<dbReference type="AlphaFoldDB" id="A0A316YQR8"/>
<feature type="transmembrane region" description="Helical" evidence="2">
    <location>
        <begin position="140"/>
        <end position="163"/>
    </location>
</feature>
<dbReference type="GO" id="GO:0055088">
    <property type="term" value="P:lipid homeostasis"/>
    <property type="evidence" value="ECO:0007669"/>
    <property type="project" value="InterPro"/>
</dbReference>
<keyword evidence="2" id="KW-0812">Transmembrane</keyword>
<organism evidence="4 5">
    <name type="scientific">Acaromyces ingoldii</name>
    <dbReference type="NCBI Taxonomy" id="215250"/>
    <lineage>
        <taxon>Eukaryota</taxon>
        <taxon>Fungi</taxon>
        <taxon>Dikarya</taxon>
        <taxon>Basidiomycota</taxon>
        <taxon>Ustilaginomycotina</taxon>
        <taxon>Exobasidiomycetes</taxon>
        <taxon>Exobasidiales</taxon>
        <taxon>Cryptobasidiaceae</taxon>
        <taxon>Acaromyces</taxon>
    </lineage>
</organism>
<gene>
    <name evidence="4" type="ORF">FA10DRAFT_265573</name>
</gene>
<keyword evidence="2" id="KW-0472">Membrane</keyword>
<dbReference type="InParanoid" id="A0A316YQR8"/>
<name>A0A316YQR8_9BASI</name>
<protein>
    <recommendedName>
        <fullName evidence="3">Mitochondrial adapter protein MCP1 transmembrane domain-containing protein</fullName>
    </recommendedName>
</protein>
<feature type="region of interest" description="Disordered" evidence="1">
    <location>
        <begin position="231"/>
        <end position="261"/>
    </location>
</feature>
<feature type="region of interest" description="Disordered" evidence="1">
    <location>
        <begin position="101"/>
        <end position="139"/>
    </location>
</feature>
<keyword evidence="5" id="KW-1185">Reference proteome</keyword>